<keyword evidence="5" id="KW-1185">Reference proteome</keyword>
<keyword evidence="1" id="KW-0472">Membrane</keyword>
<dbReference type="PROSITE" id="PS00022">
    <property type="entry name" value="EGF_1"/>
    <property type="match status" value="3"/>
</dbReference>
<organism evidence="4 5">
    <name type="scientific">Stegodyphus mimosarum</name>
    <name type="common">African social velvet spider</name>
    <dbReference type="NCBI Taxonomy" id="407821"/>
    <lineage>
        <taxon>Eukaryota</taxon>
        <taxon>Metazoa</taxon>
        <taxon>Ecdysozoa</taxon>
        <taxon>Arthropoda</taxon>
        <taxon>Chelicerata</taxon>
        <taxon>Arachnida</taxon>
        <taxon>Araneae</taxon>
        <taxon>Araneomorphae</taxon>
        <taxon>Entelegynae</taxon>
        <taxon>Eresoidea</taxon>
        <taxon>Eresidae</taxon>
        <taxon>Stegodyphus</taxon>
    </lineage>
</organism>
<dbReference type="Proteomes" id="UP000054359">
    <property type="component" value="Unassembled WGS sequence"/>
</dbReference>
<feature type="domain" description="EGF-like" evidence="3">
    <location>
        <begin position="45"/>
        <end position="56"/>
    </location>
</feature>
<feature type="chain" id="PRO_5001830163" evidence="2">
    <location>
        <begin position="20"/>
        <end position="965"/>
    </location>
</feature>
<protein>
    <submittedName>
        <fullName evidence="4">Tenascin-X</fullName>
    </submittedName>
</protein>
<evidence type="ECO:0000259" key="3">
    <source>
        <dbReference type="PROSITE" id="PS00022"/>
    </source>
</evidence>
<keyword evidence="1" id="KW-0812">Transmembrane</keyword>
<evidence type="ECO:0000313" key="5">
    <source>
        <dbReference type="Proteomes" id="UP000054359"/>
    </source>
</evidence>
<dbReference type="SMART" id="SM00181">
    <property type="entry name" value="EGF"/>
    <property type="match status" value="13"/>
</dbReference>
<name>A0A087U3A3_STEMI</name>
<dbReference type="STRING" id="407821.A0A087U3A3"/>
<dbReference type="OMA" id="CTCIEPW"/>
<keyword evidence="2" id="KW-0732">Signal</keyword>
<feature type="non-terminal residue" evidence="4">
    <location>
        <position position="965"/>
    </location>
</feature>
<dbReference type="EMBL" id="KK117950">
    <property type="protein sequence ID" value="KFM71842.1"/>
    <property type="molecule type" value="Genomic_DNA"/>
</dbReference>
<evidence type="ECO:0000256" key="2">
    <source>
        <dbReference type="SAM" id="SignalP"/>
    </source>
</evidence>
<feature type="transmembrane region" description="Helical" evidence="1">
    <location>
        <begin position="896"/>
        <end position="920"/>
    </location>
</feature>
<feature type="domain" description="EGF-like" evidence="3">
    <location>
        <begin position="124"/>
        <end position="135"/>
    </location>
</feature>
<dbReference type="AlphaFoldDB" id="A0A087U3A3"/>
<keyword evidence="1" id="KW-1133">Transmembrane helix</keyword>
<accession>A0A087U3A3</accession>
<sequence length="965" mass="106775">MKIFSLLFAILSTLALCGANPDPNSRKCEKISDCQNGGECRWNVCVCKNGTGGYKCENIEQCGKLGKKCEEANAVCSYNAEEEKAFCKCKDEQKIYDGITGTCRERCENDNECQHGAKCSANVCRCRRGTSGDKCENIDECKKLEAKCKEINATCIYNIDEEEAFCIFLDEWKTYHTVAAEDAGCHCKNGECIVDDNGRQVCQCPPEFGLYKATECKACNCGDGSNCTFSPGFFSDGKKCICKEGYGDRNGKCIGCNCGPKGICTTRTDGNPKCDCEKGYEEHEGKCIDCQCKNGECILNDNGRHVCQCPPEFGLYNSRECKACNCGEGSKCTFSPSIFSDGKKCICNKGYEDRNGKCIALGCSCGEGSITCSYDENGKQKCICKTGYVTKKDEIKGDVCQECNCGLHGVCFLDSDGRKNCKCDKGYKENLGICEECNCGMHGFCFFDSDGRKNCECDKGYKENSGICEECDCGNGTCSFGERGERRCMRYEGFRELNGICKKCECGLHGVCSFDVTGKKHCFCQNGFREFMGTCRECDCGNGSVSCSIDRNGMQNCTCRTGYASKPDVKKGKVCVECYCGWHGICFFDSKGEKKCKCDKGYKEIYGKCDKCNCGNGTCSFGLYEEQRCMCYEGFREFNGTCEECDCGFHGTCSFNENGKKYCMCIEGFADFEGNCTECSCGTNGTCQFDVYGRKECRCAQGFKESAGECKECSCGPNSVCYFNKDGEKRCTCKEGFAKFKGVCKECNCGWNSTCSFGYYGDKQCDCADGFIAYEGKCRECNCGPHSKCQLVQFKGKECICDEGFAELDGICEKCSCGPNSTCLFDWKGRKQCRCEDGFIEEKGKCKDACDSYPCVHGTCVKVLGKGVACECEDNYKGIFCHILDQGNLETRKERIVLLAVFGGLLCTILIVLCLLACILCRRNIWQEHHPEASETESFENVGEIKEYNEGVQEMNWTRNPKVPY</sequence>
<proteinExistence type="predicted"/>
<evidence type="ECO:0000256" key="1">
    <source>
        <dbReference type="SAM" id="Phobius"/>
    </source>
</evidence>
<reference evidence="4 5" key="1">
    <citation type="submission" date="2013-11" db="EMBL/GenBank/DDBJ databases">
        <title>Genome sequencing of Stegodyphus mimosarum.</title>
        <authorList>
            <person name="Bechsgaard J."/>
        </authorList>
    </citation>
    <scope>NUCLEOTIDE SEQUENCE [LARGE SCALE GENOMIC DNA]</scope>
</reference>
<dbReference type="InterPro" id="IPR000742">
    <property type="entry name" value="EGF"/>
</dbReference>
<feature type="domain" description="EGF-like" evidence="3">
    <location>
        <begin position="870"/>
        <end position="881"/>
    </location>
</feature>
<dbReference type="Gene3D" id="2.10.25.10">
    <property type="entry name" value="Laminin"/>
    <property type="match status" value="1"/>
</dbReference>
<dbReference type="OrthoDB" id="6433361at2759"/>
<feature type="signal peptide" evidence="2">
    <location>
        <begin position="1"/>
        <end position="19"/>
    </location>
</feature>
<evidence type="ECO:0000313" key="4">
    <source>
        <dbReference type="EMBL" id="KFM71842.1"/>
    </source>
</evidence>
<gene>
    <name evidence="4" type="ORF">X975_02776</name>
</gene>